<sequence>MTVKQSVNDSRYRNNSDSDLQKSREFLSLEVSMNADIIEGKKFSEEREADRSFYGKSKVFMELETDQESIGSSEDMESPRSIAKVGQWTTRKIANVHSQILRIREEDSHLGEDIGEGLSAKDKLADHHVAPHMDVMLVSRPILPASPLGGKTVIKTLN</sequence>
<evidence type="ECO:0000313" key="1">
    <source>
        <dbReference type="EMBL" id="MPA68268.1"/>
    </source>
</evidence>
<name>A0A5B7BJ16_DAVIN</name>
<proteinExistence type="predicted"/>
<organism evidence="1">
    <name type="scientific">Davidia involucrata</name>
    <name type="common">Dove tree</name>
    <dbReference type="NCBI Taxonomy" id="16924"/>
    <lineage>
        <taxon>Eukaryota</taxon>
        <taxon>Viridiplantae</taxon>
        <taxon>Streptophyta</taxon>
        <taxon>Embryophyta</taxon>
        <taxon>Tracheophyta</taxon>
        <taxon>Spermatophyta</taxon>
        <taxon>Magnoliopsida</taxon>
        <taxon>eudicotyledons</taxon>
        <taxon>Gunneridae</taxon>
        <taxon>Pentapetalae</taxon>
        <taxon>asterids</taxon>
        <taxon>Cornales</taxon>
        <taxon>Nyssaceae</taxon>
        <taxon>Davidia</taxon>
    </lineage>
</organism>
<accession>A0A5B7BJ16</accession>
<reference evidence="1" key="1">
    <citation type="submission" date="2019-08" db="EMBL/GenBank/DDBJ databases">
        <title>Reference gene set and small RNA set construction with multiple tissues from Davidia involucrata Baill.</title>
        <authorList>
            <person name="Yang H."/>
            <person name="Zhou C."/>
            <person name="Li G."/>
            <person name="Wang J."/>
            <person name="Gao P."/>
            <person name="Wang M."/>
            <person name="Wang R."/>
            <person name="Zhao Y."/>
        </authorList>
    </citation>
    <scope>NUCLEOTIDE SEQUENCE</scope>
    <source>
        <tissue evidence="1">Mixed with DoveR01_LX</tissue>
    </source>
</reference>
<dbReference type="EMBL" id="GHES01037709">
    <property type="protein sequence ID" value="MPA68268.1"/>
    <property type="molecule type" value="Transcribed_RNA"/>
</dbReference>
<gene>
    <name evidence="1" type="ORF">Din_037709</name>
</gene>
<protein>
    <submittedName>
        <fullName evidence="1">Uncharacterized protein</fullName>
    </submittedName>
</protein>
<dbReference type="AlphaFoldDB" id="A0A5B7BJ16"/>